<sequence length="213" mass="23343">MPQDPPTIPKLLSPEQHELRAMQLPLPPLHTMPTFLSSTFSLRAAPLLAGPLPKQSDMQLPQSLVHLVPLNSPVVTFLFGAIVSSHGGPRTVVFEPGMVFVIRSLMESCHCLCPQFFIGDSSNNSRTTIVFDRGKSFARRFQMEPKQLVVKGDIETTLYAANLLFEAVEFLISSQNQHHDCPSLIAAFSLGSAIGSINATDQGDFTLFHITLS</sequence>
<name>A0AAW2KZW4_9LAMI</name>
<comment type="caution">
    <text evidence="1">The sequence shown here is derived from an EMBL/GenBank/DDBJ whole genome shotgun (WGS) entry which is preliminary data.</text>
</comment>
<evidence type="ECO:0000313" key="1">
    <source>
        <dbReference type="EMBL" id="KAL0311168.1"/>
    </source>
</evidence>
<dbReference type="EMBL" id="JACGWK010000016">
    <property type="protein sequence ID" value="KAL0311168.1"/>
    <property type="molecule type" value="Genomic_DNA"/>
</dbReference>
<proteinExistence type="predicted"/>
<dbReference type="AlphaFoldDB" id="A0AAW2KZW4"/>
<accession>A0AAW2KZW4</accession>
<reference evidence="1" key="2">
    <citation type="journal article" date="2024" name="Plant">
        <title>Genomic evolution and insights into agronomic trait innovations of Sesamum species.</title>
        <authorList>
            <person name="Miao H."/>
            <person name="Wang L."/>
            <person name="Qu L."/>
            <person name="Liu H."/>
            <person name="Sun Y."/>
            <person name="Le M."/>
            <person name="Wang Q."/>
            <person name="Wei S."/>
            <person name="Zheng Y."/>
            <person name="Lin W."/>
            <person name="Duan Y."/>
            <person name="Cao H."/>
            <person name="Xiong S."/>
            <person name="Wang X."/>
            <person name="Wei L."/>
            <person name="Li C."/>
            <person name="Ma Q."/>
            <person name="Ju M."/>
            <person name="Zhao R."/>
            <person name="Li G."/>
            <person name="Mu C."/>
            <person name="Tian Q."/>
            <person name="Mei H."/>
            <person name="Zhang T."/>
            <person name="Gao T."/>
            <person name="Zhang H."/>
        </authorList>
    </citation>
    <scope>NUCLEOTIDE SEQUENCE</scope>
    <source>
        <strain evidence="1">G01</strain>
    </source>
</reference>
<protein>
    <submittedName>
        <fullName evidence="1">Uncharacterized protein</fullName>
    </submittedName>
</protein>
<gene>
    <name evidence="1" type="ORF">Sangu_2411500</name>
</gene>
<reference evidence="1" key="1">
    <citation type="submission" date="2020-06" db="EMBL/GenBank/DDBJ databases">
        <authorList>
            <person name="Li T."/>
            <person name="Hu X."/>
            <person name="Zhang T."/>
            <person name="Song X."/>
            <person name="Zhang H."/>
            <person name="Dai N."/>
            <person name="Sheng W."/>
            <person name="Hou X."/>
            <person name="Wei L."/>
        </authorList>
    </citation>
    <scope>NUCLEOTIDE SEQUENCE</scope>
    <source>
        <strain evidence="1">G01</strain>
        <tissue evidence="1">Leaf</tissue>
    </source>
</reference>
<organism evidence="1">
    <name type="scientific">Sesamum angustifolium</name>
    <dbReference type="NCBI Taxonomy" id="2727405"/>
    <lineage>
        <taxon>Eukaryota</taxon>
        <taxon>Viridiplantae</taxon>
        <taxon>Streptophyta</taxon>
        <taxon>Embryophyta</taxon>
        <taxon>Tracheophyta</taxon>
        <taxon>Spermatophyta</taxon>
        <taxon>Magnoliopsida</taxon>
        <taxon>eudicotyledons</taxon>
        <taxon>Gunneridae</taxon>
        <taxon>Pentapetalae</taxon>
        <taxon>asterids</taxon>
        <taxon>lamiids</taxon>
        <taxon>Lamiales</taxon>
        <taxon>Pedaliaceae</taxon>
        <taxon>Sesamum</taxon>
    </lineage>
</organism>